<organism evidence="1 2">
    <name type="scientific">Cloacimonas acidaminovorans (strain Evry)</name>
    <dbReference type="NCBI Taxonomy" id="459349"/>
    <lineage>
        <taxon>Bacteria</taxon>
        <taxon>Pseudomonadati</taxon>
        <taxon>Candidatus Cloacimonadota</taxon>
        <taxon>Candidatus Cloacimonadia</taxon>
        <taxon>Candidatus Cloacimonadales</taxon>
        <taxon>Candidatus Cloacimonadaceae</taxon>
        <taxon>Candidatus Cloacimonas</taxon>
    </lineage>
</organism>
<dbReference type="Proteomes" id="UP000002019">
    <property type="component" value="Chromosome"/>
</dbReference>
<proteinExistence type="predicted"/>
<evidence type="ECO:0000313" key="2">
    <source>
        <dbReference type="Proteomes" id="UP000002019"/>
    </source>
</evidence>
<dbReference type="HOGENOM" id="CLU_962064_0_0_0"/>
<gene>
    <name evidence="1" type="ordered locus">CLOAM0850</name>
</gene>
<dbReference type="AlphaFoldDB" id="B0VHB6"/>
<protein>
    <submittedName>
        <fullName evidence="1">Uncharacterized protein</fullName>
    </submittedName>
</protein>
<dbReference type="EMBL" id="CU466930">
    <property type="protein sequence ID" value="CAO80731.1"/>
    <property type="molecule type" value="Genomic_DNA"/>
</dbReference>
<dbReference type="STRING" id="459349.CLOAM0850"/>
<name>B0VHB6_CLOAI</name>
<accession>B0VHB6</accession>
<reference evidence="1 2" key="1">
    <citation type="journal article" date="2008" name="J. Bacteriol.">
        <title>'Candidatus Cloacamonas acidaminovorans': genome sequence reconstruction provides a first glimpse of a new bacterial division.</title>
        <authorList>
            <person name="Pelletier E."/>
            <person name="Kreimeyer A."/>
            <person name="Bocs S."/>
            <person name="Rouy Z."/>
            <person name="Gyapay G."/>
            <person name="Chouari R."/>
            <person name="Riviere D."/>
            <person name="Ganesan A."/>
            <person name="Daegelen P."/>
            <person name="Sghir A."/>
            <person name="Cohen G.N."/>
            <person name="Medigue C."/>
            <person name="Weissenbach J."/>
            <person name="Le Paslier D."/>
        </authorList>
    </citation>
    <scope>NUCLEOTIDE SEQUENCE [LARGE SCALE GENOMIC DNA]</scope>
    <source>
        <strain evidence="2">Evry</strain>
    </source>
</reference>
<dbReference type="KEGG" id="caci:CLOAM0850"/>
<sequence length="289" mass="34851">MTKKQSYFIRKKTQKKEISMEKKNTFNQGYQKWRNDGENDKDIISLENALWTVLKQPNLLSSDKKLQYQIFTLIRMFLGKRPVQFKLLKDLCLKASLDEGEMYYCLMGKIIEKMLPQVDKLKKKEKELGKEEDFGKYLYKTAENITKHCVEEFINELMEDKINHILREEYYGNYNNKQFIDLPYIQYDIVNRYKAKLLVIIINEEWDKREINVLCHELEEPSKGGTKRLRDESRDNIYKLHERIRKKFKQTLENNNFDDNVGRLFIYNFLKKICQSCPPYPTYKKEKGE</sequence>
<evidence type="ECO:0000313" key="1">
    <source>
        <dbReference type="EMBL" id="CAO80731.1"/>
    </source>
</evidence>
<keyword evidence="2" id="KW-1185">Reference proteome</keyword>